<keyword evidence="3" id="KW-1185">Reference proteome</keyword>
<dbReference type="STRING" id="1089455.MOPEL_134_00200"/>
<protein>
    <submittedName>
        <fullName evidence="2">Uncharacterized protein</fullName>
    </submittedName>
</protein>
<sequence>MSAPVLVRIEESGDDECAFVDGRPIEPGDGESAREAALRVVLADATEPRVVDIHMPSGVVLHVAAGPAGRLRVLGQTSPRATADGHGVTHPAAGGDDDGEHAEAEGGEQREADGIEAAERARVAAAVAAEARYRAGLARPDGGGWEERDASWPDPVDTARRTRAPRARARHVPPPLPASPPPPAARECETDGAEPVGPRHDAGADVTAGVGADVTAGVGADVTAGVGAADAIGPAGPPAHLGPTAPGDREMPADPRPFAAQDRDGAAQVDGGPIETREEHPEDAGPDGDPAEGGGRAPRRRWVIPTVFCAVLGLGGLAAVAVHHADPAPAAEPVLTGRAFPQSAPDGWDARASWASPPIDRASRVAVSRVGSPAAGKARRTSASTSAAAGASVAYVTATRAMSVVDATTGRARWSTSLPEGELRTGPAITHIGGVEGFAAQVGERALVWAVHDGRVLADAELPPRAELVTAGEAPMVRLTATRAALLTSDGLGEVEVPAGATALAGRPDGTVLVASPKGWWHMTPATVAGDPTPWEPVGSPTDQPTSAPVVVGTAGSAVVLVHPDPVRPRLVVHHDGPVVRGSFQGPYVPASNPTWAPSPSGSWGILGRSLVDVDAGLVTDLGEWRTVLVGVDQAYGMLGDDLMRAAPGSRPTPVKVRSALVEMSSPAGGLVRTESTEGTRVWTLPTHPARR</sequence>
<gene>
    <name evidence="2" type="ORF">MOPEL_134_00200</name>
</gene>
<comment type="caution">
    <text evidence="2">The sequence shown here is derived from an EMBL/GenBank/DDBJ whole genome shotgun (WGS) entry which is preliminary data.</text>
</comment>
<accession>H5UVH8</accession>
<name>H5UVH8_9MICO</name>
<proteinExistence type="predicted"/>
<dbReference type="Proteomes" id="UP000004367">
    <property type="component" value="Unassembled WGS sequence"/>
</dbReference>
<organism evidence="2 3">
    <name type="scientific">Mobilicoccus pelagius NBRC 104925</name>
    <dbReference type="NCBI Taxonomy" id="1089455"/>
    <lineage>
        <taxon>Bacteria</taxon>
        <taxon>Bacillati</taxon>
        <taxon>Actinomycetota</taxon>
        <taxon>Actinomycetes</taxon>
        <taxon>Micrococcales</taxon>
        <taxon>Dermatophilaceae</taxon>
        <taxon>Mobilicoccus</taxon>
    </lineage>
</organism>
<reference evidence="2 3" key="1">
    <citation type="submission" date="2012-02" db="EMBL/GenBank/DDBJ databases">
        <title>Whole genome shotgun sequence of Mobilicoccus pelagius NBRC 104925.</title>
        <authorList>
            <person name="Yoshida Y."/>
            <person name="Hosoyama A."/>
            <person name="Tsuchikane K."/>
            <person name="Katsumata H."/>
            <person name="Yamazaki S."/>
            <person name="Fujita N."/>
        </authorList>
    </citation>
    <scope>NUCLEOTIDE SEQUENCE [LARGE SCALE GENOMIC DNA]</scope>
    <source>
        <strain evidence="2 3">NBRC 104925</strain>
    </source>
</reference>
<dbReference type="EMBL" id="BAFE01000093">
    <property type="protein sequence ID" value="GAB49736.1"/>
    <property type="molecule type" value="Genomic_DNA"/>
</dbReference>
<evidence type="ECO:0000313" key="2">
    <source>
        <dbReference type="EMBL" id="GAB49736.1"/>
    </source>
</evidence>
<feature type="compositionally biased region" description="Pro residues" evidence="1">
    <location>
        <begin position="172"/>
        <end position="184"/>
    </location>
</feature>
<feature type="region of interest" description="Disordered" evidence="1">
    <location>
        <begin position="138"/>
        <end position="205"/>
    </location>
</feature>
<dbReference type="AlphaFoldDB" id="H5UVH8"/>
<feature type="compositionally biased region" description="Basic residues" evidence="1">
    <location>
        <begin position="161"/>
        <end position="171"/>
    </location>
</feature>
<feature type="compositionally biased region" description="Basic and acidic residues" evidence="1">
    <location>
        <begin position="101"/>
        <end position="114"/>
    </location>
</feature>
<dbReference type="OrthoDB" id="5146153at2"/>
<evidence type="ECO:0000313" key="3">
    <source>
        <dbReference type="Proteomes" id="UP000004367"/>
    </source>
</evidence>
<dbReference type="RefSeq" id="WP_009483579.1">
    <property type="nucleotide sequence ID" value="NZ_BAFE01000093.1"/>
</dbReference>
<feature type="region of interest" description="Disordered" evidence="1">
    <location>
        <begin position="231"/>
        <end position="298"/>
    </location>
</feature>
<feature type="region of interest" description="Disordered" evidence="1">
    <location>
        <begin position="79"/>
        <end position="114"/>
    </location>
</feature>
<evidence type="ECO:0000256" key="1">
    <source>
        <dbReference type="SAM" id="MobiDB-lite"/>
    </source>
</evidence>